<dbReference type="InterPro" id="IPR025714">
    <property type="entry name" value="Methyltranfer_dom"/>
</dbReference>
<dbReference type="OrthoDB" id="506498at2759"/>
<dbReference type="InterPro" id="IPR029063">
    <property type="entry name" value="SAM-dependent_MTases_sf"/>
</dbReference>
<evidence type="ECO:0000313" key="3">
    <source>
        <dbReference type="Proteomes" id="UP000785679"/>
    </source>
</evidence>
<dbReference type="Gene3D" id="3.40.50.150">
    <property type="entry name" value="Vaccinia Virus protein VP39"/>
    <property type="match status" value="1"/>
</dbReference>
<dbReference type="InterPro" id="IPR050447">
    <property type="entry name" value="Erg6_SMT_methyltransf"/>
</dbReference>
<dbReference type="CDD" id="cd02440">
    <property type="entry name" value="AdoMet_MTases"/>
    <property type="match status" value="1"/>
</dbReference>
<dbReference type="Proteomes" id="UP000785679">
    <property type="component" value="Unassembled WGS sequence"/>
</dbReference>
<evidence type="ECO:0000313" key="2">
    <source>
        <dbReference type="EMBL" id="TNV77811.1"/>
    </source>
</evidence>
<comment type="caution">
    <text evidence="2">The sequence shown here is derived from an EMBL/GenBank/DDBJ whole genome shotgun (WGS) entry which is preliminary data.</text>
</comment>
<evidence type="ECO:0000259" key="1">
    <source>
        <dbReference type="Pfam" id="PF13847"/>
    </source>
</evidence>
<dbReference type="EMBL" id="RRYP01011308">
    <property type="protein sequence ID" value="TNV77811.1"/>
    <property type="molecule type" value="Genomic_DNA"/>
</dbReference>
<protein>
    <recommendedName>
        <fullName evidence="1">Methyltransferase domain-containing protein</fullName>
    </recommendedName>
</protein>
<accession>A0A8J8T178</accession>
<reference evidence="2" key="1">
    <citation type="submission" date="2019-06" db="EMBL/GenBank/DDBJ databases">
        <authorList>
            <person name="Zheng W."/>
        </authorList>
    </citation>
    <scope>NUCLEOTIDE SEQUENCE</scope>
    <source>
        <strain evidence="2">QDHG01</strain>
    </source>
</reference>
<keyword evidence="3" id="KW-1185">Reference proteome</keyword>
<organism evidence="2 3">
    <name type="scientific">Halteria grandinella</name>
    <dbReference type="NCBI Taxonomy" id="5974"/>
    <lineage>
        <taxon>Eukaryota</taxon>
        <taxon>Sar</taxon>
        <taxon>Alveolata</taxon>
        <taxon>Ciliophora</taxon>
        <taxon>Intramacronucleata</taxon>
        <taxon>Spirotrichea</taxon>
        <taxon>Stichotrichia</taxon>
        <taxon>Sporadotrichida</taxon>
        <taxon>Halteriidae</taxon>
        <taxon>Halteria</taxon>
    </lineage>
</organism>
<dbReference type="PANTHER" id="PTHR44068">
    <property type="entry name" value="ZGC:194242"/>
    <property type="match status" value="1"/>
</dbReference>
<proteinExistence type="predicted"/>
<name>A0A8J8T178_HALGN</name>
<dbReference type="Pfam" id="PF13847">
    <property type="entry name" value="Methyltransf_31"/>
    <property type="match status" value="1"/>
</dbReference>
<feature type="domain" description="Methyltransferase" evidence="1">
    <location>
        <begin position="78"/>
        <end position="183"/>
    </location>
</feature>
<gene>
    <name evidence="2" type="ORF">FGO68_gene12556</name>
</gene>
<dbReference type="AlphaFoldDB" id="A0A8J8T178"/>
<dbReference type="PANTHER" id="PTHR44068:SF11">
    <property type="entry name" value="GERANYL DIPHOSPHATE 2-C-METHYLTRANSFERASE"/>
    <property type="match status" value="1"/>
</dbReference>
<sequence>MYTNILNPFIKLYWRFVMSGLTLAYQGKDMTLLNVGYATMGDEGLSLLGNEEKEKLDKYRIQLYHKIVIENGQVDNMEGKTLLETGCGRGGGLNYLAEKLKPQYAIGVDMTASQLDFCKRNWSQKLNFLQGDSEFLSQTVPKATIDSLVDIESSFFYPDKTAFLREVREVLKEDGTFYYGTLLPYWQVNQLHNLLTRWFQVEHEEDITANVVRSLKQDSKATANFIDQHYPWFMRWILKQSWGIEGTLVHWLISNRYIQYKTFVLKKKQVFAK</sequence>
<dbReference type="SUPFAM" id="SSF53335">
    <property type="entry name" value="S-adenosyl-L-methionine-dependent methyltransferases"/>
    <property type="match status" value="1"/>
</dbReference>